<keyword evidence="3" id="KW-1133">Transmembrane helix</keyword>
<dbReference type="EMBL" id="FNCG01000027">
    <property type="protein sequence ID" value="SDI67848.1"/>
    <property type="molecule type" value="Genomic_DNA"/>
</dbReference>
<keyword evidence="4" id="KW-0472">Membrane</keyword>
<evidence type="ECO:0000256" key="1">
    <source>
        <dbReference type="ARBA" id="ARBA00004167"/>
    </source>
</evidence>
<name>A0A1G8MIL0_9SPHI</name>
<dbReference type="STRING" id="551996.SAMN05192573_12738"/>
<dbReference type="InterPro" id="IPR007452">
    <property type="entry name" value="TamB_C"/>
</dbReference>
<dbReference type="Proteomes" id="UP000199705">
    <property type="component" value="Unassembled WGS sequence"/>
</dbReference>
<dbReference type="Pfam" id="PF04357">
    <property type="entry name" value="TamB"/>
    <property type="match status" value="1"/>
</dbReference>
<dbReference type="GO" id="GO:0005886">
    <property type="term" value="C:plasma membrane"/>
    <property type="evidence" value="ECO:0007669"/>
    <property type="project" value="InterPro"/>
</dbReference>
<comment type="subcellular location">
    <subcellularLocation>
        <location evidence="1">Membrane</location>
        <topology evidence="1">Single-pass membrane protein</topology>
    </subcellularLocation>
</comment>
<sequence>MFILLTLSILLLTFQFKPVQTWAAKKAAAYLAGELKTKVGIKSLYLRPFRSVVIEGLYILDKKRDTLLSTPRLAVDIEDFYLFSSIKRRTINFSNIELDNGSFYLKKQKDSTTNLQFVIDYFNSADTTKKNQNQPWTLNFGTIAINNFHFRYKNSLRDTVIAGVNFNDLDVQHFSTLIQGMDLKNHLFKANIKSLSLHEKSGFTVKHFASDATIDTNQILLRHLAIQTPRSDLKDYFRMKFKSFDDFDDFENKVHMDASFKSSRISSSDISYFTSSLEKVSFDLGIDGQAKGYVNNLKAKKVTITGGQATFVKGDFNLHNLTDWDNAFLELKFDQVASNKKDLDYLISHFSGTPTEKAPAILSKFGNFNFTGRFTGSQNDFVAYGVFKTALGRFDSDINLKIDKNGRPSYSGRVNAYAFDLGTLLDQSDLGRATFTSNIQGSGDALKSLTEKVDAKIASITYNNYTYNRLTLNGSFINRLANAHITINDRNVKLDLKGKVNLNPALPTYDLTADIRDANLNKLGFTKDTLTVSTLLKTQFKGDDLANLQGNILFSPARVVNPRNNYAVDSLYLSADGIGNNRTIALKSDFADGSIKGKYDLATLPSYFKTIVKKYIPSIKTTIVPPKPEEFDFSLNLKNLDPLTAIFLPDLKIPEQGTFVGQFNSEKKTATLSGYIKTLKYGKTVFHDFIIDENTTDSLLGLNVSLRRVDLTDSLFIKDINITNFLKNDSLNFNVKLSDKNAVNQLDLYGLVEFGRDTTAKLKLLPSDIILEKEKWKIQEQVRIRLLDGKTQVSGFELSNGPQKVFIDGFISDNPADQLKLSFQKFNMRTFNQLTRTSGVNLKGYLDGDVKLTSVLKSPGIDSHLTVDSLVMNKTLVGNVKLVTTLGNDRKQADVNMNIINRGLETMNIGGTYSFGKETDDNLDFDIKMNQTEAIIFEPFVKDLVSDIKGHVSTDLKLTGKPSNPQLNGTVTLVNTGLTVNYLKTAYTVNNKLDVNNSIISIKDMVLKDIHKGTGTANGTVNLNNLSNPDINVSLKADNLMALNTTFKDNHLYYGTAYGTGTFNFNGPVDNMKIDITASTNAGTVFNIPLNTSSTANDYDFIKFVSHSDTAKVVAKERAFNGVTLNFDLSADEKTIVKIATDYGQLEGSGVARNLKLNINSLGDFEMYGDFLISSGKFEFTAKNFISKNFTVSQGGTIRWTGNPSNAEINLKALYEVRTSKAPLYTAAGLQTPTSGQQTLVQAELILTKSLLQPNIDFDFNFPTDPSVKDDLATYLADANNRSQQAISIIVRRNFTSNSNNLTNQVLGTAGEAVSEFAFNKLNSLISQSNIKYFDLNIRSLNEASASFRFYGDRLTFNGSLFSNNGSNDIFNNNNSNLFNQRFNSLTKDFEALYKIRRDGNLTARYSYRALNNVTLSSLTDVLAPQYVNGLGLVYQRDFDTFGEFIRNIFRQGRRKNAPVNPAPIPSSITTPATRPDEDEDQ</sequence>
<accession>A0A1G8MIL0</accession>
<evidence type="ECO:0000313" key="8">
    <source>
        <dbReference type="Proteomes" id="UP000199705"/>
    </source>
</evidence>
<organism evidence="7 8">
    <name type="scientific">Mucilaginibacter gossypii</name>
    <dbReference type="NCBI Taxonomy" id="551996"/>
    <lineage>
        <taxon>Bacteria</taxon>
        <taxon>Pseudomonadati</taxon>
        <taxon>Bacteroidota</taxon>
        <taxon>Sphingobacteriia</taxon>
        <taxon>Sphingobacteriales</taxon>
        <taxon>Sphingobacteriaceae</taxon>
        <taxon>Mucilaginibacter</taxon>
    </lineage>
</organism>
<feature type="region of interest" description="Disordered" evidence="5">
    <location>
        <begin position="1456"/>
        <end position="1482"/>
    </location>
</feature>
<proteinExistence type="predicted"/>
<feature type="domain" description="Translocation and assembly module TamB C-terminal" evidence="6">
    <location>
        <begin position="1011"/>
        <end position="1439"/>
    </location>
</feature>
<keyword evidence="8" id="KW-1185">Reference proteome</keyword>
<evidence type="ECO:0000256" key="2">
    <source>
        <dbReference type="ARBA" id="ARBA00022692"/>
    </source>
</evidence>
<reference evidence="8" key="1">
    <citation type="submission" date="2016-10" db="EMBL/GenBank/DDBJ databases">
        <authorList>
            <person name="Varghese N."/>
            <person name="Submissions S."/>
        </authorList>
    </citation>
    <scope>NUCLEOTIDE SEQUENCE [LARGE SCALE GENOMIC DNA]</scope>
    <source>
        <strain evidence="8">Gh-67</strain>
    </source>
</reference>
<gene>
    <name evidence="7" type="ORF">SAMN05192573_12738</name>
</gene>
<dbReference type="GO" id="GO:0009306">
    <property type="term" value="P:protein secretion"/>
    <property type="evidence" value="ECO:0007669"/>
    <property type="project" value="InterPro"/>
</dbReference>
<evidence type="ECO:0000256" key="3">
    <source>
        <dbReference type="ARBA" id="ARBA00022989"/>
    </source>
</evidence>
<evidence type="ECO:0000259" key="6">
    <source>
        <dbReference type="Pfam" id="PF04357"/>
    </source>
</evidence>
<evidence type="ECO:0000313" key="7">
    <source>
        <dbReference type="EMBL" id="SDI67848.1"/>
    </source>
</evidence>
<protein>
    <recommendedName>
        <fullName evidence="6">Translocation and assembly module TamB C-terminal domain-containing protein</fullName>
    </recommendedName>
</protein>
<keyword evidence="2" id="KW-0812">Transmembrane</keyword>
<evidence type="ECO:0000256" key="5">
    <source>
        <dbReference type="SAM" id="MobiDB-lite"/>
    </source>
</evidence>
<evidence type="ECO:0000256" key="4">
    <source>
        <dbReference type="ARBA" id="ARBA00023136"/>
    </source>
</evidence>